<dbReference type="InterPro" id="IPR006035">
    <property type="entry name" value="Ureohydrolase"/>
</dbReference>
<feature type="binding site" evidence="3">
    <location>
        <position position="208"/>
    </location>
    <ligand>
        <name>Mn(2+)</name>
        <dbReference type="ChEBI" id="CHEBI:29035"/>
        <label>1</label>
    </ligand>
</feature>
<evidence type="ECO:0000256" key="3">
    <source>
        <dbReference type="PIRSR" id="PIRSR036979-1"/>
    </source>
</evidence>
<dbReference type="Pfam" id="PF00491">
    <property type="entry name" value="Arginase"/>
    <property type="match status" value="1"/>
</dbReference>
<feature type="binding site" evidence="3">
    <location>
        <position position="296"/>
    </location>
    <ligand>
        <name>Mn(2+)</name>
        <dbReference type="ChEBI" id="CHEBI:29035"/>
        <label>1</label>
    </ligand>
</feature>
<dbReference type="PANTHER" id="PTHR11358">
    <property type="entry name" value="ARGINASE/AGMATINASE"/>
    <property type="match status" value="1"/>
</dbReference>
<feature type="binding site" evidence="3">
    <location>
        <position position="206"/>
    </location>
    <ligand>
        <name>Mn(2+)</name>
        <dbReference type="ChEBI" id="CHEBI:29035"/>
        <label>1</label>
    </ligand>
</feature>
<dbReference type="PIRSF" id="PIRSF036979">
    <property type="entry name" value="Arginase"/>
    <property type="match status" value="1"/>
</dbReference>
<dbReference type="EMBL" id="JEMC01003721">
    <property type="protein sequence ID" value="KYF79021.1"/>
    <property type="molecule type" value="Genomic_DNA"/>
</dbReference>
<gene>
    <name evidence="5" type="ORF">BE18_45035</name>
</gene>
<dbReference type="Proteomes" id="UP000075515">
    <property type="component" value="Unassembled WGS sequence"/>
</dbReference>
<keyword evidence="2" id="KW-0378">Hydrolase</keyword>
<dbReference type="SUPFAM" id="SSF52768">
    <property type="entry name" value="Arginase/deacetylase"/>
    <property type="match status" value="1"/>
</dbReference>
<feature type="binding site" evidence="3">
    <location>
        <position position="210"/>
    </location>
    <ligand>
        <name>Mn(2+)</name>
        <dbReference type="ChEBI" id="CHEBI:29035"/>
        <label>1</label>
    </ligand>
</feature>
<evidence type="ECO:0000256" key="1">
    <source>
        <dbReference type="ARBA" id="ARBA00022723"/>
    </source>
</evidence>
<organism evidence="5 6">
    <name type="scientific">Sorangium cellulosum</name>
    <name type="common">Polyangium cellulosum</name>
    <dbReference type="NCBI Taxonomy" id="56"/>
    <lineage>
        <taxon>Bacteria</taxon>
        <taxon>Pseudomonadati</taxon>
        <taxon>Myxococcota</taxon>
        <taxon>Polyangia</taxon>
        <taxon>Polyangiales</taxon>
        <taxon>Polyangiaceae</taxon>
        <taxon>Sorangium</taxon>
    </lineage>
</organism>
<dbReference type="Gene3D" id="3.40.800.10">
    <property type="entry name" value="Ureohydrolase domain"/>
    <property type="match status" value="1"/>
</dbReference>
<dbReference type="InterPro" id="IPR023696">
    <property type="entry name" value="Ureohydrolase_dom_sf"/>
</dbReference>
<dbReference type="GO" id="GO:0008783">
    <property type="term" value="F:agmatinase activity"/>
    <property type="evidence" value="ECO:0007669"/>
    <property type="project" value="TreeGrafter"/>
</dbReference>
<dbReference type="AlphaFoldDB" id="A0A150RFU6"/>
<protein>
    <submittedName>
        <fullName evidence="5">Arginase</fullName>
    </submittedName>
</protein>
<comment type="similarity">
    <text evidence="4">Belongs to the arginase family.</text>
</comment>
<reference evidence="5 6" key="1">
    <citation type="submission" date="2014-02" db="EMBL/GenBank/DDBJ databases">
        <title>The small core and large imbalanced accessory genome model reveals a collaborative survival strategy of Sorangium cellulosum strains in nature.</title>
        <authorList>
            <person name="Han K."/>
            <person name="Peng R."/>
            <person name="Blom J."/>
            <person name="Li Y.-Z."/>
        </authorList>
    </citation>
    <scope>NUCLEOTIDE SEQUENCE [LARGE SCALE GENOMIC DNA]</scope>
    <source>
        <strain evidence="5 6">So0149</strain>
    </source>
</reference>
<feature type="binding site" evidence="3">
    <location>
        <position position="177"/>
    </location>
    <ligand>
        <name>Mn(2+)</name>
        <dbReference type="ChEBI" id="CHEBI:29035"/>
        <label>1</label>
    </ligand>
</feature>
<dbReference type="PANTHER" id="PTHR11358:SF26">
    <property type="entry name" value="GUANIDINO ACID HYDROLASE, MITOCHONDRIAL"/>
    <property type="match status" value="1"/>
</dbReference>
<dbReference type="GO" id="GO:0033389">
    <property type="term" value="P:putrescine biosynthetic process from arginine, via agmatine"/>
    <property type="evidence" value="ECO:0007669"/>
    <property type="project" value="TreeGrafter"/>
</dbReference>
<proteinExistence type="inferred from homology"/>
<evidence type="ECO:0000256" key="4">
    <source>
        <dbReference type="PROSITE-ProRule" id="PRU00742"/>
    </source>
</evidence>
<name>A0A150RFU6_SORCE</name>
<sequence length="377" mass="40419">MTPHEELALLLRPAAGGLYLVSTGRAQQLEVQRRLYGASTQDEVLARFRASFDRIAGARAVLLGVPSDVGAGFLRGSNMGPQAIRTALLDAHPDFPERARDIGLVDIGDVFVVPQLLHDDMLSEAQKAASRRALYPGVPEPVAARLPVSPLSIAERALDLVFSINPDVAPIVLGGDHSTALPVARAIATARARGARRRPWGIVQPDAHTDLLEERLGVAYCFATWSYHANELVGRGGRLTQVGVRASQKPREHWESRYGVRQFWAAECRADPEAALDAIVAHVKSTGVEGVYFSNDIDGTDAAYADATGTPEPDGLSPDFVVALIRRLGREVGLIGGDVMEVAPALQPTPESAARTLALAVRYLRETIEAVVGRALA</sequence>
<feature type="binding site" evidence="3">
    <location>
        <position position="298"/>
    </location>
    <ligand>
        <name>Mn(2+)</name>
        <dbReference type="ChEBI" id="CHEBI:29035"/>
        <label>1</label>
    </ligand>
</feature>
<dbReference type="PROSITE" id="PS51409">
    <property type="entry name" value="ARGINASE_2"/>
    <property type="match status" value="1"/>
</dbReference>
<evidence type="ECO:0000313" key="6">
    <source>
        <dbReference type="Proteomes" id="UP000075515"/>
    </source>
</evidence>
<keyword evidence="1 3" id="KW-0479">Metal-binding</keyword>
<keyword evidence="3" id="KW-0464">Manganese</keyword>
<comment type="caution">
    <text evidence="5">The sequence shown here is derived from an EMBL/GenBank/DDBJ whole genome shotgun (WGS) entry which is preliminary data.</text>
</comment>
<comment type="cofactor">
    <cofactor evidence="3">
        <name>Mn(2+)</name>
        <dbReference type="ChEBI" id="CHEBI:29035"/>
    </cofactor>
    <text evidence="3">Binds 2 manganese ions per subunit.</text>
</comment>
<evidence type="ECO:0000256" key="2">
    <source>
        <dbReference type="ARBA" id="ARBA00022801"/>
    </source>
</evidence>
<dbReference type="PRINTS" id="PR00116">
    <property type="entry name" value="ARGINASE"/>
</dbReference>
<accession>A0A150RFU6</accession>
<dbReference type="GO" id="GO:0046872">
    <property type="term" value="F:metal ion binding"/>
    <property type="evidence" value="ECO:0007669"/>
    <property type="project" value="UniProtKB-KW"/>
</dbReference>
<evidence type="ECO:0000313" key="5">
    <source>
        <dbReference type="EMBL" id="KYF79021.1"/>
    </source>
</evidence>